<feature type="transmembrane region" description="Helical" evidence="1">
    <location>
        <begin position="68"/>
        <end position="98"/>
    </location>
</feature>
<reference evidence="2 3" key="1">
    <citation type="submission" date="2023-02" db="EMBL/GenBank/DDBJ databases">
        <title>LHISI_Scaffold_Assembly.</title>
        <authorList>
            <person name="Stuart O.P."/>
            <person name="Cleave R."/>
            <person name="Magrath M.J.L."/>
            <person name="Mikheyev A.S."/>
        </authorList>
    </citation>
    <scope>NUCLEOTIDE SEQUENCE [LARGE SCALE GENOMIC DNA]</scope>
    <source>
        <strain evidence="2">Daus_M_001</strain>
        <tissue evidence="2">Leg muscle</tissue>
    </source>
</reference>
<proteinExistence type="predicted"/>
<accession>A0ABQ9GRH5</accession>
<evidence type="ECO:0000256" key="1">
    <source>
        <dbReference type="SAM" id="Phobius"/>
    </source>
</evidence>
<dbReference type="Proteomes" id="UP001159363">
    <property type="component" value="Chromosome 9"/>
</dbReference>
<gene>
    <name evidence="2" type="ORF">PR048_025465</name>
</gene>
<evidence type="ECO:0000313" key="2">
    <source>
        <dbReference type="EMBL" id="KAJ8874599.1"/>
    </source>
</evidence>
<comment type="caution">
    <text evidence="2">The sequence shown here is derived from an EMBL/GenBank/DDBJ whole genome shotgun (WGS) entry which is preliminary data.</text>
</comment>
<keyword evidence="1" id="KW-0472">Membrane</keyword>
<dbReference type="EMBL" id="JARBHB010000010">
    <property type="protein sequence ID" value="KAJ8874599.1"/>
    <property type="molecule type" value="Genomic_DNA"/>
</dbReference>
<name>A0ABQ9GRH5_9NEOP</name>
<keyword evidence="3" id="KW-1185">Reference proteome</keyword>
<keyword evidence="1" id="KW-0812">Transmembrane</keyword>
<organism evidence="2 3">
    <name type="scientific">Dryococelus australis</name>
    <dbReference type="NCBI Taxonomy" id="614101"/>
    <lineage>
        <taxon>Eukaryota</taxon>
        <taxon>Metazoa</taxon>
        <taxon>Ecdysozoa</taxon>
        <taxon>Arthropoda</taxon>
        <taxon>Hexapoda</taxon>
        <taxon>Insecta</taxon>
        <taxon>Pterygota</taxon>
        <taxon>Neoptera</taxon>
        <taxon>Polyneoptera</taxon>
        <taxon>Phasmatodea</taxon>
        <taxon>Verophasmatodea</taxon>
        <taxon>Anareolatae</taxon>
        <taxon>Phasmatidae</taxon>
        <taxon>Eurycanthinae</taxon>
        <taxon>Dryococelus</taxon>
    </lineage>
</organism>
<keyword evidence="1" id="KW-1133">Transmembrane helix</keyword>
<protein>
    <submittedName>
        <fullName evidence="2">Uncharacterized protein</fullName>
    </submittedName>
</protein>
<sequence length="722" mass="80260">MRHRDAASRRRVFLGEDDDIPFVSSGPTSHALLQRQGPVIVIVQTPGAALCSNLRSGRLMTRFMCLECYLGCFALSVTSGFLAIGLPPVILGVCYLALIRKHRRESLVCGSNRARLERAARAASWLLRCPCLCKNGTCTQKCHFMCWSSLFVTLCGAAGGMKGRGSREIPEKTRRPAVSSGTILRCENPGNDLAGNEPDAPWFEVGCLTTTPPRPLVSFEILGSSTKLISYLNVASPACLKLLLEKTCLPQLANRPDFTHVARPRRTTTRLPVTYRSCRYVCSRVFAPPPPPPDSSLFRLPLIPRVCVFTQTPPPPLFYPASLPAMDRHSSSLPLILIYTTEYLFFASILHRPITHQHNCRSRMVNREERFPYRQRGRPEPLPQRRARRAFQESADVARCLRWSVLSCSRTDFASRIPRMSAPFFRRLRPGVYPRRVHPSTPHPDLSSASVIAIRSDPRFTSPSIRGVLVSQLRLPPDKLVILDDKGSHVAHYTIGPYNEGTTADVLCIATGGEYLLFASLPPSDKWKLPTDIENDCSPQPVSGRVSFLPFLGHKASSQSVFRAEQSADHSELAAKRNERRESFLCRGRSGIRPEDNDSFRLLSELRVAHGETCGVQCPNRRLSCGLRLTRAHTSNKQHYTLRKRSSAEEVDGDATIGMPLEEVDGPIEDIVVVTAEEVDDTAVATITSGVSEDIADAEYDLYAKLQKLVVTMYLSLQLLSN</sequence>
<evidence type="ECO:0000313" key="3">
    <source>
        <dbReference type="Proteomes" id="UP001159363"/>
    </source>
</evidence>